<name>D3ALV6_9FIRM</name>
<evidence type="ECO:0000256" key="3">
    <source>
        <dbReference type="ARBA" id="ARBA00061607"/>
    </source>
</evidence>
<keyword evidence="1" id="KW-0547">Nucleotide-binding</keyword>
<evidence type="ECO:0000313" key="6">
    <source>
        <dbReference type="EMBL" id="EFC97192.1"/>
    </source>
</evidence>
<evidence type="ECO:0000256" key="1">
    <source>
        <dbReference type="ARBA" id="ARBA00022741"/>
    </source>
</evidence>
<proteinExistence type="inferred from homology"/>
<accession>D3ALV6</accession>
<dbReference type="GO" id="GO:0005524">
    <property type="term" value="F:ATP binding"/>
    <property type="evidence" value="ECO:0007669"/>
    <property type="project" value="UniProtKB-KW"/>
</dbReference>
<dbReference type="Gene3D" id="3.40.50.300">
    <property type="entry name" value="P-loop containing nucleotide triphosphate hydrolases"/>
    <property type="match status" value="1"/>
</dbReference>
<dbReference type="InterPro" id="IPR041628">
    <property type="entry name" value="ChlI/MoxR_AAA_lid"/>
</dbReference>
<dbReference type="PIRSF" id="PIRSF002849">
    <property type="entry name" value="AAA_ATPase_chaperone_MoxR_prd"/>
    <property type="match status" value="1"/>
</dbReference>
<evidence type="ECO:0000256" key="2">
    <source>
        <dbReference type="ARBA" id="ARBA00022840"/>
    </source>
</evidence>
<sequence>MVGGAGMKEAIEAIKTNIGRVLVGKEEVTDCLLSAILAGGHVLLEDVPGTGKTILAKSLAKSMELSFSRVQFTPDLLPSDITGLNYYNQKEGEFVFRRGPVFTNLLLADEINRATPRTQSSLLECMEEHQVTIDGETKKLEEPFFVIATQNPIETAGTYPLPEAQLDRFLMQIPMGLPDAAEERQILERFGRENPYDSLTAVCDRETLLALMKEAEAVYVHPQLMDYLVELVLATRKHGEVEGGVSPRGSLAFYRAVRAYALVKGRDYVVPEDIKALAVPVLAHRLVLARTLTGRSTGRQVIEQILNTVFVPTEEWNV</sequence>
<dbReference type="FunFam" id="3.40.50.300:FF:000640">
    <property type="entry name" value="MoxR family ATPase"/>
    <property type="match status" value="1"/>
</dbReference>
<evidence type="ECO:0000259" key="5">
    <source>
        <dbReference type="Pfam" id="PF17863"/>
    </source>
</evidence>
<gene>
    <name evidence="6" type="ORF">CLOSTHATH_04602</name>
</gene>
<dbReference type="GO" id="GO:0016887">
    <property type="term" value="F:ATP hydrolysis activity"/>
    <property type="evidence" value="ECO:0007669"/>
    <property type="project" value="InterPro"/>
</dbReference>
<dbReference type="Proteomes" id="UP000004968">
    <property type="component" value="Unassembled WGS sequence"/>
</dbReference>
<dbReference type="Pfam" id="PF07726">
    <property type="entry name" value="AAA_3"/>
    <property type="match status" value="1"/>
</dbReference>
<dbReference type="SUPFAM" id="SSF52540">
    <property type="entry name" value="P-loop containing nucleoside triphosphate hydrolases"/>
    <property type="match status" value="1"/>
</dbReference>
<dbReference type="EMBL" id="ACIO01000424">
    <property type="protein sequence ID" value="EFC97192.1"/>
    <property type="molecule type" value="Genomic_DNA"/>
</dbReference>
<dbReference type="PANTHER" id="PTHR42759:SF5">
    <property type="entry name" value="METHANOL DEHYDROGENASE REGULATOR"/>
    <property type="match status" value="1"/>
</dbReference>
<protein>
    <submittedName>
        <fullName evidence="6">ATPase family associated with various cellular activities (AAA)</fullName>
    </submittedName>
</protein>
<comment type="similarity">
    <text evidence="3">Belongs to the MoxR family.</text>
</comment>
<reference evidence="6 7" key="1">
    <citation type="submission" date="2010-01" db="EMBL/GenBank/DDBJ databases">
        <authorList>
            <person name="Weinstock G."/>
            <person name="Sodergren E."/>
            <person name="Clifton S."/>
            <person name="Fulton L."/>
            <person name="Fulton B."/>
            <person name="Courtney L."/>
            <person name="Fronick C."/>
            <person name="Harrison M."/>
            <person name="Strong C."/>
            <person name="Farmer C."/>
            <person name="Delahaunty K."/>
            <person name="Markovic C."/>
            <person name="Hall O."/>
            <person name="Minx P."/>
            <person name="Tomlinson C."/>
            <person name="Mitreva M."/>
            <person name="Nelson J."/>
            <person name="Hou S."/>
            <person name="Wollam A."/>
            <person name="Pepin K.H."/>
            <person name="Johnson M."/>
            <person name="Bhonagiri V."/>
            <person name="Nash W.E."/>
            <person name="Warren W."/>
            <person name="Chinwalla A."/>
            <person name="Mardis E.R."/>
            <person name="Wilson R.K."/>
        </authorList>
    </citation>
    <scope>NUCLEOTIDE SEQUENCE [LARGE SCALE GENOMIC DNA]</scope>
    <source>
        <strain evidence="6 7">DSM 13479</strain>
    </source>
</reference>
<dbReference type="InterPro" id="IPR027417">
    <property type="entry name" value="P-loop_NTPase"/>
</dbReference>
<dbReference type="InterPro" id="IPR011703">
    <property type="entry name" value="ATPase_AAA-3"/>
</dbReference>
<organism evidence="6 7">
    <name type="scientific">Hungatella hathewayi DSM 13479</name>
    <dbReference type="NCBI Taxonomy" id="566550"/>
    <lineage>
        <taxon>Bacteria</taxon>
        <taxon>Bacillati</taxon>
        <taxon>Bacillota</taxon>
        <taxon>Clostridia</taxon>
        <taxon>Lachnospirales</taxon>
        <taxon>Lachnospiraceae</taxon>
        <taxon>Hungatella</taxon>
    </lineage>
</organism>
<dbReference type="Pfam" id="PF17863">
    <property type="entry name" value="AAA_lid_2"/>
    <property type="match status" value="1"/>
</dbReference>
<dbReference type="PANTHER" id="PTHR42759">
    <property type="entry name" value="MOXR FAMILY PROTEIN"/>
    <property type="match status" value="1"/>
</dbReference>
<comment type="caution">
    <text evidence="6">The sequence shown here is derived from an EMBL/GenBank/DDBJ whole genome shotgun (WGS) entry which is preliminary data.</text>
</comment>
<evidence type="ECO:0000313" key="7">
    <source>
        <dbReference type="Proteomes" id="UP000004968"/>
    </source>
</evidence>
<dbReference type="AlphaFoldDB" id="D3ALV6"/>
<keyword evidence="2" id="KW-0067">ATP-binding</keyword>
<dbReference type="InterPro" id="IPR050764">
    <property type="entry name" value="CbbQ/NirQ/NorQ/GpvN"/>
</dbReference>
<feature type="domain" description="ATPase AAA-3" evidence="4">
    <location>
        <begin position="41"/>
        <end position="171"/>
    </location>
</feature>
<feature type="domain" description="ChlI/MoxR AAA lid" evidence="5">
    <location>
        <begin position="234"/>
        <end position="304"/>
    </location>
</feature>
<dbReference type="Gene3D" id="1.10.8.80">
    <property type="entry name" value="Magnesium chelatase subunit I, C-Terminal domain"/>
    <property type="match status" value="1"/>
</dbReference>
<dbReference type="HOGENOM" id="CLU_034716_2_0_9"/>
<evidence type="ECO:0000259" key="4">
    <source>
        <dbReference type="Pfam" id="PF07726"/>
    </source>
</evidence>